<keyword evidence="1" id="KW-0812">Transmembrane</keyword>
<proteinExistence type="predicted"/>
<dbReference type="AlphaFoldDB" id="A0A0P9ZU78"/>
<name>A0A0P9ZU78_PSESX</name>
<evidence type="ECO:0000313" key="3">
    <source>
        <dbReference type="Proteomes" id="UP000050384"/>
    </source>
</evidence>
<reference evidence="2 3" key="1">
    <citation type="submission" date="2015-09" db="EMBL/GenBank/DDBJ databases">
        <title>Genome announcement of multiple Pseudomonas syringae strains.</title>
        <authorList>
            <person name="Thakur S."/>
            <person name="Wang P.W."/>
            <person name="Gong Y."/>
            <person name="Weir B.S."/>
            <person name="Guttman D.S."/>
        </authorList>
    </citation>
    <scope>NUCLEOTIDE SEQUENCE [LARGE SCALE GENOMIC DNA]</scope>
    <source>
        <strain evidence="2 3">ICMP16929</strain>
    </source>
</reference>
<feature type="transmembrane region" description="Helical" evidence="1">
    <location>
        <begin position="12"/>
        <end position="30"/>
    </location>
</feature>
<keyword evidence="1" id="KW-0472">Membrane</keyword>
<dbReference type="EMBL" id="LJRI01001289">
    <property type="protein sequence ID" value="KPY65910.1"/>
    <property type="molecule type" value="Genomic_DNA"/>
</dbReference>
<accession>A0A0P9ZU78</accession>
<evidence type="ECO:0000256" key="1">
    <source>
        <dbReference type="SAM" id="Phobius"/>
    </source>
</evidence>
<keyword evidence="1" id="KW-1133">Transmembrane helix</keyword>
<dbReference type="PATRIC" id="fig|264459.3.peg.6645"/>
<evidence type="ECO:0000313" key="2">
    <source>
        <dbReference type="EMBL" id="KPY65910.1"/>
    </source>
</evidence>
<protein>
    <submittedName>
        <fullName evidence="2">Uncharacterized protein</fullName>
    </submittedName>
</protein>
<organism evidence="2 3">
    <name type="scientific">Pseudomonas syringae pv. spinaceae</name>
    <dbReference type="NCBI Taxonomy" id="264459"/>
    <lineage>
        <taxon>Bacteria</taxon>
        <taxon>Pseudomonadati</taxon>
        <taxon>Pseudomonadota</taxon>
        <taxon>Gammaproteobacteria</taxon>
        <taxon>Pseudomonadales</taxon>
        <taxon>Pseudomonadaceae</taxon>
        <taxon>Pseudomonas</taxon>
        <taxon>Pseudomonas syringae</taxon>
    </lineage>
</organism>
<gene>
    <name evidence="2" type="ORF">ALO94_04254</name>
</gene>
<dbReference type="Proteomes" id="UP000050384">
    <property type="component" value="Unassembled WGS sequence"/>
</dbReference>
<sequence>MMISSETIKTGGWSAFFLLALFMAFGTLMLNSPWYVYFFLLASICVWTMYVVYVCESYATYM</sequence>
<feature type="transmembrane region" description="Helical" evidence="1">
    <location>
        <begin position="36"/>
        <end position="55"/>
    </location>
</feature>
<comment type="caution">
    <text evidence="2">The sequence shown here is derived from an EMBL/GenBank/DDBJ whole genome shotgun (WGS) entry which is preliminary data.</text>
</comment>